<dbReference type="EMBL" id="CP015193">
    <property type="protein sequence ID" value="ASJ16238.1"/>
    <property type="molecule type" value="Genomic_DNA"/>
</dbReference>
<name>A0A161KJ78_9EURY</name>
<feature type="transmembrane region" description="Helical" evidence="1">
    <location>
        <begin position="12"/>
        <end position="43"/>
    </location>
</feature>
<reference evidence="4" key="1">
    <citation type="submission" date="2016-01" db="EMBL/GenBank/DDBJ databases">
        <authorList>
            <person name="Vorgias C.E."/>
        </authorList>
    </citation>
    <scope>NUCLEOTIDE SEQUENCE [LARGE SCALE GENOMIC DNA]</scope>
</reference>
<gene>
    <name evidence="2" type="ORF">A3L04_03660</name>
    <name evidence="3" type="ORF">CHITON_2005</name>
</gene>
<dbReference type="OrthoDB" id="86223at2157"/>
<dbReference type="RefSeq" id="WP_068579090.1">
    <property type="nucleotide sequence ID" value="NZ_CP015193.1"/>
</dbReference>
<dbReference type="Proteomes" id="UP000093069">
    <property type="component" value="Chromosome I"/>
</dbReference>
<reference evidence="3" key="2">
    <citation type="submission" date="2016-01" db="EMBL/GenBank/DDBJ databases">
        <authorList>
            <person name="McClelland M."/>
            <person name="Jain A."/>
            <person name="Saraogi P."/>
            <person name="Mendelson R."/>
            <person name="Westerman R."/>
            <person name="SanMiguel P."/>
            <person name="Csonka L."/>
        </authorList>
    </citation>
    <scope>NUCLEOTIDE SEQUENCE</scope>
    <source>
        <strain evidence="3">1</strain>
    </source>
</reference>
<feature type="transmembrane region" description="Helical" evidence="1">
    <location>
        <begin position="98"/>
        <end position="121"/>
    </location>
</feature>
<reference evidence="2 5" key="3">
    <citation type="submission" date="2016-04" db="EMBL/GenBank/DDBJ databases">
        <title>Complete genome sequence of Thermococcus chitonophagus type strain GC74.</title>
        <authorList>
            <person name="Oger P.M."/>
        </authorList>
    </citation>
    <scope>NUCLEOTIDE SEQUENCE [LARGE SCALE GENOMIC DNA]</scope>
    <source>
        <strain evidence="2 5">GC74</strain>
    </source>
</reference>
<dbReference type="AlphaFoldDB" id="A0A161KJ78"/>
<keyword evidence="1" id="KW-0812">Transmembrane</keyword>
<evidence type="ECO:0000313" key="4">
    <source>
        <dbReference type="Proteomes" id="UP000093069"/>
    </source>
</evidence>
<accession>A0A161KJ78</accession>
<sequence length="307" mass="33594">MEKTKVEGIRTLLVIGTLTMLLSFLPVVGLALAVVGGLLYLYALYRWGEEVDGRPFKLAIINLILGIVGAGVAIVGLIKISSATSELYVLDILQPTIFSVLGLLYIYLLLMYPFLVAMALIHREVLKCFYEATKIGEFTFAGKLTLYGALLAPALIGLIIGFIARIIEVIAYNKIPTEVEILKGGEIELDKRKVVALSSVALIITLLVLNFTIPSYDVKVVQGDVKFIGKVEGEYIKGAVIYDFPCVRGDGCIKEVKVDGKLVYSGGSYEFVNGKQVVRLTIPRNSKEVEVMFWTGEVVVLHIGEVT</sequence>
<dbReference type="KEGG" id="tch:CHITON_2005"/>
<evidence type="ECO:0000313" key="5">
    <source>
        <dbReference type="Proteomes" id="UP000250189"/>
    </source>
</evidence>
<keyword evidence="5" id="KW-1185">Reference proteome</keyword>
<feature type="transmembrane region" description="Helical" evidence="1">
    <location>
        <begin position="146"/>
        <end position="173"/>
    </location>
</feature>
<evidence type="ECO:0000313" key="2">
    <source>
        <dbReference type="EMBL" id="ASJ16238.1"/>
    </source>
</evidence>
<dbReference type="Pfam" id="PF06195">
    <property type="entry name" value="DUF996"/>
    <property type="match status" value="1"/>
</dbReference>
<evidence type="ECO:0008006" key="6">
    <source>
        <dbReference type="Google" id="ProtNLM"/>
    </source>
</evidence>
<evidence type="ECO:0000313" key="3">
    <source>
        <dbReference type="EMBL" id="CUX78784.1"/>
    </source>
</evidence>
<keyword evidence="1" id="KW-0472">Membrane</keyword>
<protein>
    <recommendedName>
        <fullName evidence="6">DUF973 family protein</fullName>
    </recommendedName>
</protein>
<dbReference type="InterPro" id="IPR010397">
    <property type="entry name" value="DUF996"/>
</dbReference>
<proteinExistence type="predicted"/>
<dbReference type="STRING" id="54262.CHITON_2005"/>
<dbReference type="Proteomes" id="UP000250189">
    <property type="component" value="Chromosome"/>
</dbReference>
<feature type="transmembrane region" description="Helical" evidence="1">
    <location>
        <begin position="194"/>
        <end position="213"/>
    </location>
</feature>
<dbReference type="GeneID" id="33321642"/>
<feature type="transmembrane region" description="Helical" evidence="1">
    <location>
        <begin position="55"/>
        <end position="78"/>
    </location>
</feature>
<dbReference type="EMBL" id="LN999010">
    <property type="protein sequence ID" value="CUX78784.1"/>
    <property type="molecule type" value="Genomic_DNA"/>
</dbReference>
<evidence type="ECO:0000256" key="1">
    <source>
        <dbReference type="SAM" id="Phobius"/>
    </source>
</evidence>
<organism evidence="3 4">
    <name type="scientific">Thermococcus chitonophagus</name>
    <dbReference type="NCBI Taxonomy" id="54262"/>
    <lineage>
        <taxon>Archaea</taxon>
        <taxon>Methanobacteriati</taxon>
        <taxon>Methanobacteriota</taxon>
        <taxon>Thermococci</taxon>
        <taxon>Thermococcales</taxon>
        <taxon>Thermococcaceae</taxon>
        <taxon>Thermococcus</taxon>
    </lineage>
</organism>
<keyword evidence="1" id="KW-1133">Transmembrane helix</keyword>